<accession>A0A8C2UA32</accession>
<keyword evidence="1" id="KW-0175">Coiled coil</keyword>
<reference evidence="3" key="1">
    <citation type="submission" date="2015-11" db="EMBL/GenBank/DDBJ databases">
        <authorList>
            <consortium name="International Coturnix japonica Genome Analysis Consortium"/>
            <person name="Warren W."/>
            <person name="Burt D.W."/>
            <person name="Antin P.B."/>
            <person name="Lanford R."/>
            <person name="Gros J."/>
            <person name="Wilson R.K."/>
        </authorList>
    </citation>
    <scope>NUCLEOTIDE SEQUENCE [LARGE SCALE GENOMIC DNA]</scope>
</reference>
<reference evidence="3" key="2">
    <citation type="submission" date="2025-08" db="UniProtKB">
        <authorList>
            <consortium name="Ensembl"/>
        </authorList>
    </citation>
    <scope>IDENTIFICATION</scope>
</reference>
<name>A0A8C2UA32_COTJA</name>
<feature type="compositionally biased region" description="Basic and acidic residues" evidence="2">
    <location>
        <begin position="332"/>
        <end position="345"/>
    </location>
</feature>
<protein>
    <submittedName>
        <fullName evidence="3">Uncharacterized protein</fullName>
    </submittedName>
</protein>
<feature type="coiled-coil region" evidence="1">
    <location>
        <begin position="121"/>
        <end position="148"/>
    </location>
</feature>
<feature type="compositionally biased region" description="Polar residues" evidence="2">
    <location>
        <begin position="1580"/>
        <end position="1591"/>
    </location>
</feature>
<dbReference type="PANTHER" id="PTHR36866">
    <property type="entry name" value="CHROMOSOME 4 OPEN READING FRAME 50"/>
    <property type="match status" value="1"/>
</dbReference>
<feature type="region of interest" description="Disordered" evidence="2">
    <location>
        <begin position="331"/>
        <end position="378"/>
    </location>
</feature>
<feature type="coiled-coil region" evidence="1">
    <location>
        <begin position="1285"/>
        <end position="1312"/>
    </location>
</feature>
<feature type="compositionally biased region" description="Polar residues" evidence="2">
    <location>
        <begin position="1477"/>
        <end position="1494"/>
    </location>
</feature>
<feature type="coiled-coil region" evidence="1">
    <location>
        <begin position="979"/>
        <end position="1027"/>
    </location>
</feature>
<reference evidence="3" key="3">
    <citation type="submission" date="2025-09" db="UniProtKB">
        <authorList>
            <consortium name="Ensembl"/>
        </authorList>
    </citation>
    <scope>IDENTIFICATION</scope>
</reference>
<keyword evidence="4" id="KW-1185">Reference proteome</keyword>
<proteinExistence type="predicted"/>
<dbReference type="Pfam" id="PF15030">
    <property type="entry name" value="DUF4527"/>
    <property type="match status" value="1"/>
</dbReference>
<evidence type="ECO:0000256" key="2">
    <source>
        <dbReference type="SAM" id="MobiDB-lite"/>
    </source>
</evidence>
<organism evidence="3 4">
    <name type="scientific">Coturnix japonica</name>
    <name type="common">Japanese quail</name>
    <name type="synonym">Coturnix coturnix japonica</name>
    <dbReference type="NCBI Taxonomy" id="93934"/>
    <lineage>
        <taxon>Eukaryota</taxon>
        <taxon>Metazoa</taxon>
        <taxon>Chordata</taxon>
        <taxon>Craniata</taxon>
        <taxon>Vertebrata</taxon>
        <taxon>Euteleostomi</taxon>
        <taxon>Archelosauria</taxon>
        <taxon>Archosauria</taxon>
        <taxon>Dinosauria</taxon>
        <taxon>Saurischia</taxon>
        <taxon>Theropoda</taxon>
        <taxon>Coelurosauria</taxon>
        <taxon>Aves</taxon>
        <taxon>Neognathae</taxon>
        <taxon>Galloanserae</taxon>
        <taxon>Galliformes</taxon>
        <taxon>Phasianidae</taxon>
        <taxon>Perdicinae</taxon>
        <taxon>Coturnix</taxon>
    </lineage>
</organism>
<feature type="region of interest" description="Disordered" evidence="2">
    <location>
        <begin position="1561"/>
        <end position="1599"/>
    </location>
</feature>
<feature type="coiled-coil region" evidence="1">
    <location>
        <begin position="40"/>
        <end position="67"/>
    </location>
</feature>
<dbReference type="GeneTree" id="ENSGT01030000235227"/>
<dbReference type="InterPro" id="IPR032771">
    <property type="entry name" value="DUF4527"/>
</dbReference>
<dbReference type="Ensembl" id="ENSCJPT00005031998.1">
    <property type="protein sequence ID" value="ENSCJPP00005023345.1"/>
    <property type="gene ID" value="ENSCJPG00005018532.1"/>
</dbReference>
<evidence type="ECO:0000313" key="3">
    <source>
        <dbReference type="Ensembl" id="ENSCJPP00005023345.1"/>
    </source>
</evidence>
<feature type="region of interest" description="Disordered" evidence="2">
    <location>
        <begin position="1477"/>
        <end position="1506"/>
    </location>
</feature>
<sequence length="1599" mass="183603">MLSDEGFDVLNFNANIDTSWIFQDLEDASIPGEHESSAGQENLNLRIKELEKLEQKLKCTLEDYMESDSVLRNRMKELELSHKTLLVMIDQLNMKVHHFENANMRIKGKLREVWEELLSLVENQEKSEKKQKEKLHWLQEQLKTKENEVKSQSEYFEHYKQRQKQQTTVLRKSECYLRGEVFRLEKQVLDLSAHIALLTSELGEGMAQSLHKKLESVSEGTQSCKLSNMQLTELKNSIGNVERDMKSHFESFQKNLKFLRDKEEGNRRERTDLLTQLQCSQDTEDFLRRKLEESCHHVYNLKLSEINLQEQVNKLLDENKDLKYQARVRLKKKEEKDSHLKRPESTDNITDLNRDLHQQGDQNQKMGAISDQRRSRAAQTPVVLLHATEYETPGYSCDGPKQTKQQQELLPVLEHNSSTFANTAEELGLAEIKLVTLGAKCTGALEDSFTLFRCTPSYPTARLLPPCSEKVTNGETSEGNKDEEYRTFSKEQAIHLPSKMFPVSVVEDLMRNKTNVILLKPESCEVDAVRTVKKVWSLDFSGANTNLCLDGLCVVTEEGFSDKLPTGLFGKIPYSVTENVAFFLQKYRVEKHQQQKLILPKGLTKNKSSNKSVHDRKYYQKIFRSRIKGEEIQNEKSQVQLLTSVFGENSNDSNKSGLVKPEKQGIETKGKQCSPQGVHKISVDVKDFHMHFRGSPEQVETQGRLSEICVSDVMRVCKDGDMMKMGGKEKKPQKTTPQINPSRNIGLEVKKVQSLKLHESNEKNFSCQEIAAENMEYAYPQKCFWSEEKGYSLNILCPMQKRSLCLSKQFLPEKKFSNYFCHLSPPTVVHDHNMKTHALEKLVAMCSQRIFLLTQENENYFKKVCVLQEENERCVQKVCALEEDMNACFQYALEVDEDNIVSFQNLLNEDEIVGKRYNMSEGNAKSPGAIFAKAISKNLSYIEEKSRNLGKDSLTIESNKLPKSVLPLDGKKIRYFQLLSDLKEERRKCFKEIAKLLQEKENYIEKYNELMQERERNLKRISFLEGEKENLLGSLAEIKCEQDKYRALVSELQECKSSCYQTISVLREEKCVLKGAIDKIKKENAERIGEFQKANAEFILENNKLKELMYSLGFTYEDLRKENSLGTKEKVAKIKEENKTQQYGDKPMKVKTACSVTQTEEEGTDPFSYFHKKEGSGSENYSAMEEQLEKTKEELKTQQKELEKSKKEAQKWYRELGFAETRYEEIKTYLTHVLSELDCLKQEAGDKTLGKQHCRFVPMYTMKSGQEIEDNKIASKRLQQQVLTLKAQLRDQTALQNQFNDLQNKVELLQAQLCEKTRELQKRKSEAVLTLAPLKAKLACLTRKCQERNSFITRMHAEFRRQGFNNSMFDEEVRSLVNDVALAEYTATFTCNQEMLPSSTVISEASGQSENHEALVRVSRMSQSIPANSLQEADGIHSSHITPNMYTSSPVKLTSPERIIAFHRELRQNHQRNCQIPSFVSSNTNSKADPNLSMTREETPWPPLPEMKDALKRDWSMQGRDCLSKWDDAFGGQIGNQHASAIPQGIKQKDVITNNAWLSREKTDGSTSATTAKSSLSDMLSASNKGQNPVGGNQLHGKE</sequence>
<evidence type="ECO:0000256" key="1">
    <source>
        <dbReference type="SAM" id="Coils"/>
    </source>
</evidence>
<dbReference type="Proteomes" id="UP000694412">
    <property type="component" value="Chromosome 4"/>
</dbReference>
<gene>
    <name evidence="3" type="primary">C4H4orf50</name>
</gene>
<dbReference type="PANTHER" id="PTHR36866:SF1">
    <property type="entry name" value="GENE 1043-RELATED"/>
    <property type="match status" value="1"/>
</dbReference>
<feature type="compositionally biased region" description="Low complexity" evidence="2">
    <location>
        <begin position="1565"/>
        <end position="1578"/>
    </location>
</feature>
<evidence type="ECO:0000313" key="4">
    <source>
        <dbReference type="Proteomes" id="UP000694412"/>
    </source>
</evidence>
<feature type="coiled-coil region" evidence="1">
    <location>
        <begin position="1178"/>
        <end position="1215"/>
    </location>
</feature>